<feature type="transmembrane region" description="Helical" evidence="1">
    <location>
        <begin position="9"/>
        <end position="26"/>
    </location>
</feature>
<keyword evidence="1" id="KW-0472">Membrane</keyword>
<reference evidence="2" key="1">
    <citation type="submission" date="2024-01" db="EMBL/GenBank/DDBJ databases">
        <title>Bank of Algae and Cyanobacteria of the Azores (BACA) strain genomes.</title>
        <authorList>
            <person name="Luz R."/>
            <person name="Cordeiro R."/>
            <person name="Fonseca A."/>
            <person name="Goncalves V."/>
        </authorList>
    </citation>
    <scope>NUCLEOTIDE SEQUENCE</scope>
    <source>
        <strain evidence="2">BACA0141</strain>
    </source>
</reference>
<comment type="caution">
    <text evidence="2">The sequence shown here is derived from an EMBL/GenBank/DDBJ whole genome shotgun (WGS) entry which is preliminary data.</text>
</comment>
<dbReference type="AlphaFoldDB" id="A0AAW9Q1U9"/>
<dbReference type="EMBL" id="JAZBJZ010000119">
    <property type="protein sequence ID" value="MEE3719222.1"/>
    <property type="molecule type" value="Genomic_DNA"/>
</dbReference>
<protein>
    <submittedName>
        <fullName evidence="2">Uncharacterized protein</fullName>
    </submittedName>
</protein>
<keyword evidence="3" id="KW-1185">Reference proteome</keyword>
<dbReference type="RefSeq" id="WP_330485659.1">
    <property type="nucleotide sequence ID" value="NZ_JAZBJZ010000119.1"/>
</dbReference>
<evidence type="ECO:0000256" key="1">
    <source>
        <dbReference type="SAM" id="Phobius"/>
    </source>
</evidence>
<dbReference type="Proteomes" id="UP001333818">
    <property type="component" value="Unassembled WGS sequence"/>
</dbReference>
<name>A0AAW9Q1U9_9CYAN</name>
<proteinExistence type="predicted"/>
<organism evidence="2 3">
    <name type="scientific">Tumidithrix elongata BACA0141</name>
    <dbReference type="NCBI Taxonomy" id="2716417"/>
    <lineage>
        <taxon>Bacteria</taxon>
        <taxon>Bacillati</taxon>
        <taxon>Cyanobacteriota</taxon>
        <taxon>Cyanophyceae</taxon>
        <taxon>Pseudanabaenales</taxon>
        <taxon>Pseudanabaenaceae</taxon>
        <taxon>Tumidithrix</taxon>
        <taxon>Tumidithrix elongata</taxon>
    </lineage>
</organism>
<keyword evidence="1" id="KW-1133">Transmembrane helix</keyword>
<sequence>MQFINAKQAYPLILGMVIALVGVGLWQKFGPAPVRETTEPQAIVIPALPSSFPRPDSLPDTAQGSLRVGNRTDSPVRIVLLLRKGSQTSWNQVEPLNWDFAPKEGGSEGLLLSLPSEKVVLRKGDIIFAFAIDGSRAYWGPNVVGETDAPFWDKQHKEWSMVLQP</sequence>
<evidence type="ECO:0000313" key="3">
    <source>
        <dbReference type="Proteomes" id="UP001333818"/>
    </source>
</evidence>
<accession>A0AAW9Q1U9</accession>
<keyword evidence="1" id="KW-0812">Transmembrane</keyword>
<evidence type="ECO:0000313" key="2">
    <source>
        <dbReference type="EMBL" id="MEE3719222.1"/>
    </source>
</evidence>
<gene>
    <name evidence="2" type="ORF">V2H45_20970</name>
</gene>